<dbReference type="KEGG" id="osn:118766035"/>
<keyword evidence="2" id="KW-1185">Reference proteome</keyword>
<dbReference type="RefSeq" id="XP_036365065.1">
    <property type="nucleotide sequence ID" value="XM_036509172.1"/>
</dbReference>
<gene>
    <name evidence="3" type="primary">LOC118766035</name>
</gene>
<feature type="chain" id="PRO_5028996318" evidence="1">
    <location>
        <begin position="20"/>
        <end position="231"/>
    </location>
</feature>
<reference evidence="3" key="1">
    <citation type="submission" date="2025-08" db="UniProtKB">
        <authorList>
            <consortium name="RefSeq"/>
        </authorList>
    </citation>
    <scope>IDENTIFICATION</scope>
</reference>
<dbReference type="AlphaFoldDB" id="A0A7E6FCJ2"/>
<feature type="signal peptide" evidence="1">
    <location>
        <begin position="1"/>
        <end position="19"/>
    </location>
</feature>
<name>A0A7E6FCJ2_9MOLL</name>
<evidence type="ECO:0000313" key="2">
    <source>
        <dbReference type="Proteomes" id="UP000515154"/>
    </source>
</evidence>
<protein>
    <submittedName>
        <fullName evidence="3">Uncharacterized protein LOC118766035</fullName>
    </submittedName>
</protein>
<evidence type="ECO:0000313" key="3">
    <source>
        <dbReference type="RefSeq" id="XP_036365065.1"/>
    </source>
</evidence>
<proteinExistence type="predicted"/>
<keyword evidence="1" id="KW-0732">Signal</keyword>
<organism evidence="2 3">
    <name type="scientific">Octopus sinensis</name>
    <name type="common">East Asian common octopus</name>
    <dbReference type="NCBI Taxonomy" id="2607531"/>
    <lineage>
        <taxon>Eukaryota</taxon>
        <taxon>Metazoa</taxon>
        <taxon>Spiralia</taxon>
        <taxon>Lophotrochozoa</taxon>
        <taxon>Mollusca</taxon>
        <taxon>Cephalopoda</taxon>
        <taxon>Coleoidea</taxon>
        <taxon>Octopodiformes</taxon>
        <taxon>Octopoda</taxon>
        <taxon>Incirrata</taxon>
        <taxon>Octopodidae</taxon>
        <taxon>Octopus</taxon>
    </lineage>
</organism>
<dbReference type="Proteomes" id="UP000515154">
    <property type="component" value="Linkage group LG14"/>
</dbReference>
<sequence length="231" mass="26233">MNTLSLFIILIIGVTPSAGDAVYSPSIVQICYYKVMGKSPNDAVLSLNTYSMQQFKVFCGSYPKYVNCLTRGISKSDEEQDMFLNLLYQNDSMHISYAGICHDVDDLMRGIKCLEITNELKKCYHDFATAIGQMMEKFETPLPNHPISKELKDVACNITVARYRCELALYRRCNRRVGQIMSNFLYGALPTRCQTRMSVRSEYTALYGSSNISRVTSPWLVVFLCVLLTLQ</sequence>
<evidence type="ECO:0000256" key="1">
    <source>
        <dbReference type="SAM" id="SignalP"/>
    </source>
</evidence>
<accession>A0A7E6FCJ2</accession>